<organism evidence="1">
    <name type="scientific">Sesamum calycinum</name>
    <dbReference type="NCBI Taxonomy" id="2727403"/>
    <lineage>
        <taxon>Eukaryota</taxon>
        <taxon>Viridiplantae</taxon>
        <taxon>Streptophyta</taxon>
        <taxon>Embryophyta</taxon>
        <taxon>Tracheophyta</taxon>
        <taxon>Spermatophyta</taxon>
        <taxon>Magnoliopsida</taxon>
        <taxon>eudicotyledons</taxon>
        <taxon>Gunneridae</taxon>
        <taxon>Pentapetalae</taxon>
        <taxon>asterids</taxon>
        <taxon>lamiids</taxon>
        <taxon>Lamiales</taxon>
        <taxon>Pedaliaceae</taxon>
        <taxon>Sesamum</taxon>
    </lineage>
</organism>
<dbReference type="SUPFAM" id="SSF56672">
    <property type="entry name" value="DNA/RNA polymerases"/>
    <property type="match status" value="1"/>
</dbReference>
<dbReference type="Gene3D" id="3.30.70.270">
    <property type="match status" value="1"/>
</dbReference>
<dbReference type="InterPro" id="IPR043502">
    <property type="entry name" value="DNA/RNA_pol_sf"/>
</dbReference>
<reference evidence="1" key="1">
    <citation type="submission" date="2020-06" db="EMBL/GenBank/DDBJ databases">
        <authorList>
            <person name="Li T."/>
            <person name="Hu X."/>
            <person name="Zhang T."/>
            <person name="Song X."/>
            <person name="Zhang H."/>
            <person name="Dai N."/>
            <person name="Sheng W."/>
            <person name="Hou X."/>
            <person name="Wei L."/>
        </authorList>
    </citation>
    <scope>NUCLEOTIDE SEQUENCE</scope>
    <source>
        <strain evidence="1">KEN8</strain>
        <tissue evidence="1">Leaf</tissue>
    </source>
</reference>
<proteinExistence type="predicted"/>
<sequence>MEVYVDEMLVKSRQADYHITELPITFRILRKYQMKSNLTRSTLGDQYGWFLSCMVIEQCIRVNPDKIRAIPEMKPHTNLNEDPKARLAKLYLRTKPSSDELLCLYLSVGQHEVLELHEYDISYKPGTAIKAQTLIEFMTEAMPVEEDEGRGQIDVKEDKMKEYL</sequence>
<evidence type="ECO:0000313" key="1">
    <source>
        <dbReference type="EMBL" id="KAL0391100.1"/>
    </source>
</evidence>
<gene>
    <name evidence="1" type="ORF">Scaly_0467100</name>
</gene>
<protein>
    <submittedName>
        <fullName evidence="1">Uncharacterized protein</fullName>
    </submittedName>
</protein>
<dbReference type="AlphaFoldDB" id="A0AAW2SEX1"/>
<comment type="caution">
    <text evidence="1">The sequence shown here is derived from an EMBL/GenBank/DDBJ whole genome shotgun (WGS) entry which is preliminary data.</text>
</comment>
<name>A0AAW2SEX1_9LAMI</name>
<dbReference type="InterPro" id="IPR043128">
    <property type="entry name" value="Rev_trsase/Diguanyl_cyclase"/>
</dbReference>
<dbReference type="EMBL" id="JACGWM010000002">
    <property type="protein sequence ID" value="KAL0391100.1"/>
    <property type="molecule type" value="Genomic_DNA"/>
</dbReference>
<accession>A0AAW2SEX1</accession>
<reference evidence="1" key="2">
    <citation type="journal article" date="2024" name="Plant">
        <title>Genomic evolution and insights into agronomic trait innovations of Sesamum species.</title>
        <authorList>
            <person name="Miao H."/>
            <person name="Wang L."/>
            <person name="Qu L."/>
            <person name="Liu H."/>
            <person name="Sun Y."/>
            <person name="Le M."/>
            <person name="Wang Q."/>
            <person name="Wei S."/>
            <person name="Zheng Y."/>
            <person name="Lin W."/>
            <person name="Duan Y."/>
            <person name="Cao H."/>
            <person name="Xiong S."/>
            <person name="Wang X."/>
            <person name="Wei L."/>
            <person name="Li C."/>
            <person name="Ma Q."/>
            <person name="Ju M."/>
            <person name="Zhao R."/>
            <person name="Li G."/>
            <person name="Mu C."/>
            <person name="Tian Q."/>
            <person name="Mei H."/>
            <person name="Zhang T."/>
            <person name="Gao T."/>
            <person name="Zhang H."/>
        </authorList>
    </citation>
    <scope>NUCLEOTIDE SEQUENCE</scope>
    <source>
        <strain evidence="1">KEN8</strain>
    </source>
</reference>